<protein>
    <submittedName>
        <fullName evidence="1">Iron-sulfur cluster assembly scaffold protein</fullName>
    </submittedName>
</protein>
<evidence type="ECO:0000313" key="1">
    <source>
        <dbReference type="EMBL" id="MCL6739840.1"/>
    </source>
</evidence>
<accession>A0ABT0S631</accession>
<dbReference type="InterPro" id="IPR002871">
    <property type="entry name" value="NIF_FeS_clus_asmbl_NifU_N"/>
</dbReference>
<dbReference type="RefSeq" id="WP_249914311.1">
    <property type="nucleotide sequence ID" value="NZ_JAMGBB010000001.1"/>
</dbReference>
<dbReference type="SUPFAM" id="SSF82649">
    <property type="entry name" value="SufE/NifU"/>
    <property type="match status" value="1"/>
</dbReference>
<evidence type="ECO:0000313" key="2">
    <source>
        <dbReference type="Proteomes" id="UP001165383"/>
    </source>
</evidence>
<name>A0ABT0S631_9SPHN</name>
<dbReference type="CDD" id="cd06664">
    <property type="entry name" value="IscU_like"/>
    <property type="match status" value="1"/>
</dbReference>
<dbReference type="Proteomes" id="UP001165383">
    <property type="component" value="Unassembled WGS sequence"/>
</dbReference>
<sequence length="140" mass="15246">MTEPPYTRDILRLAASIPYLEPFEELAGATERRSPTCGSWMRIAVELDWADRIVRLRQAVEACAYGQASAALMGGHAMARSAEEVSRTITELEDWLAGKGEVPASWPGLEALAPALSRTGRHGAILLPFRTLLAAIEEAK</sequence>
<reference evidence="1" key="1">
    <citation type="submission" date="2022-05" db="EMBL/GenBank/DDBJ databases">
        <authorList>
            <person name="Jo J.-H."/>
            <person name="Im W.-T."/>
        </authorList>
    </citation>
    <scope>NUCLEOTIDE SEQUENCE</scope>
    <source>
        <strain evidence="1">RB56-2</strain>
    </source>
</reference>
<dbReference type="Gene3D" id="3.90.1010.10">
    <property type="match status" value="1"/>
</dbReference>
<comment type="caution">
    <text evidence="1">The sequence shown here is derived from an EMBL/GenBank/DDBJ whole genome shotgun (WGS) entry which is preliminary data.</text>
</comment>
<organism evidence="1 2">
    <name type="scientific">Sphingomonas brevis</name>
    <dbReference type="NCBI Taxonomy" id="2908206"/>
    <lineage>
        <taxon>Bacteria</taxon>
        <taxon>Pseudomonadati</taxon>
        <taxon>Pseudomonadota</taxon>
        <taxon>Alphaproteobacteria</taxon>
        <taxon>Sphingomonadales</taxon>
        <taxon>Sphingomonadaceae</taxon>
        <taxon>Sphingomonas</taxon>
    </lineage>
</organism>
<keyword evidence="2" id="KW-1185">Reference proteome</keyword>
<dbReference type="EMBL" id="JAMGBB010000001">
    <property type="protein sequence ID" value="MCL6739840.1"/>
    <property type="molecule type" value="Genomic_DNA"/>
</dbReference>
<gene>
    <name evidence="1" type="ORF">LZ518_01630</name>
</gene>
<proteinExistence type="predicted"/>